<dbReference type="Proteomes" id="UP000034235">
    <property type="component" value="Unassembled WGS sequence"/>
</dbReference>
<dbReference type="PANTHER" id="PTHR37422:SF13">
    <property type="entry name" value="LIPOPOLYSACCHARIDE BIOSYNTHESIS PROTEIN PA4999-RELATED"/>
    <property type="match status" value="1"/>
</dbReference>
<accession>A0A0G0JHX9</accession>
<dbReference type="AlphaFoldDB" id="A0A0G0JHX9"/>
<organism evidence="7 8">
    <name type="scientific">Candidatus Daviesbacteria bacterium GW2011_GWA2_38_24</name>
    <dbReference type="NCBI Taxonomy" id="1618422"/>
    <lineage>
        <taxon>Bacteria</taxon>
        <taxon>Candidatus Daviesiibacteriota</taxon>
    </lineage>
</organism>
<dbReference type="PANTHER" id="PTHR37422">
    <property type="entry name" value="TEICHURONIC ACID BIOSYNTHESIS PROTEIN TUAE"/>
    <property type="match status" value="1"/>
</dbReference>
<sequence length="724" mass="83671">MFLWLLAFTPLVVDNSVFFPHISGKNLFLEICLISAGTLFIVNFIYSQSFRTEITQKITKLFRHPLFISIFAFIFIFIISTVFAVDKYGAFWGNIERAEGLAGTMFFFFFFVLSLLVFEKKDWLLFFKLSLFTTVILVLGAFVEFFKGETRPGSLTGNPTFLAGYLLFSIFSCLAVFKEEKQKFWKYFSICAFMLSFLGIFITQTKGTILGLFLGIVIVLIYGAIQGKAVIVYRKLNLRKLSVAILFLFFIFFSIFILTRQDAIWQKVPGFARLAVISNMDASIESRLIAIQSSIEAIDPAQNGWKKFLIGWGPDNLILAFGKYFSPELSNQQQIWFERAHNKFFDVLVMNGFLGLLAYFSIWFFFFRSVLKVKNFSLVNLGLLFFGVSFLVHLLFIFDQISSSIPFFAVLAFTIYYSMNDINISKETEKGLTSSQINNKGPFLVGASLVFFVIFLSFIFFRNTLPAYFQMRNYLSTVKNLNPNIIESKLDSVFIPFTTAQMDIRKDFLDGVSGNYGKIDVNIAEQLFEKAISKAEDYIAKRPQNFLFLISLAGVYSNKGNVLKNIDYIKKGEKYFRQALLFTPNRPDVSYGLAVNLIYQEKFEESFSILNGLDGRIILDSNLADSYYYYGFILWSRGEMNYTSSFNNFEKAFNLKSEIYTQYRKKSEGIYTTFIKYFYNKKDKENFTKTVKRLKENNYANSAPLEQILEYLEKNNTWPKVDFN</sequence>
<evidence type="ECO:0000256" key="2">
    <source>
        <dbReference type="ARBA" id="ARBA00022692"/>
    </source>
</evidence>
<keyword evidence="4 5" id="KW-0472">Membrane</keyword>
<comment type="subcellular location">
    <subcellularLocation>
        <location evidence="1">Membrane</location>
        <topology evidence="1">Multi-pass membrane protein</topology>
    </subcellularLocation>
</comment>
<dbReference type="InterPro" id="IPR051533">
    <property type="entry name" value="WaaL-like"/>
</dbReference>
<feature type="transmembrane region" description="Helical" evidence="5">
    <location>
        <begin position="208"/>
        <end position="225"/>
    </location>
</feature>
<gene>
    <name evidence="7" type="ORF">US86_C0006G0032</name>
</gene>
<feature type="domain" description="O-antigen ligase-related" evidence="6">
    <location>
        <begin position="192"/>
        <end position="360"/>
    </location>
</feature>
<comment type="caution">
    <text evidence="7">The sequence shown here is derived from an EMBL/GenBank/DDBJ whole genome shotgun (WGS) entry which is preliminary data.</text>
</comment>
<reference evidence="7 8" key="1">
    <citation type="journal article" date="2015" name="Nature">
        <title>rRNA introns, odd ribosomes, and small enigmatic genomes across a large radiation of phyla.</title>
        <authorList>
            <person name="Brown C.T."/>
            <person name="Hug L.A."/>
            <person name="Thomas B.C."/>
            <person name="Sharon I."/>
            <person name="Castelle C.J."/>
            <person name="Singh A."/>
            <person name="Wilkins M.J."/>
            <person name="Williams K.H."/>
            <person name="Banfield J.F."/>
        </authorList>
    </citation>
    <scope>NUCLEOTIDE SEQUENCE [LARGE SCALE GENOMIC DNA]</scope>
</reference>
<evidence type="ECO:0000256" key="1">
    <source>
        <dbReference type="ARBA" id="ARBA00004141"/>
    </source>
</evidence>
<dbReference type="Gene3D" id="1.25.40.10">
    <property type="entry name" value="Tetratricopeptide repeat domain"/>
    <property type="match status" value="1"/>
</dbReference>
<keyword evidence="3 5" id="KW-1133">Transmembrane helix</keyword>
<evidence type="ECO:0000313" key="8">
    <source>
        <dbReference type="Proteomes" id="UP000034235"/>
    </source>
</evidence>
<evidence type="ECO:0000259" key="6">
    <source>
        <dbReference type="Pfam" id="PF04932"/>
    </source>
</evidence>
<evidence type="ECO:0000313" key="7">
    <source>
        <dbReference type="EMBL" id="KKQ66352.1"/>
    </source>
</evidence>
<evidence type="ECO:0000256" key="4">
    <source>
        <dbReference type="ARBA" id="ARBA00023136"/>
    </source>
</evidence>
<proteinExistence type="predicted"/>
<name>A0A0G0JHX9_9BACT</name>
<feature type="transmembrane region" description="Helical" evidence="5">
    <location>
        <begin position="28"/>
        <end position="46"/>
    </location>
</feature>
<feature type="transmembrane region" description="Helical" evidence="5">
    <location>
        <begin position="443"/>
        <end position="461"/>
    </location>
</feature>
<feature type="transmembrane region" description="Helical" evidence="5">
    <location>
        <begin position="347"/>
        <end position="366"/>
    </location>
</feature>
<protein>
    <recommendedName>
        <fullName evidence="6">O-antigen ligase-related domain-containing protein</fullName>
    </recommendedName>
</protein>
<feature type="transmembrane region" description="Helical" evidence="5">
    <location>
        <begin position="378"/>
        <end position="398"/>
    </location>
</feature>
<feature type="transmembrane region" description="Helical" evidence="5">
    <location>
        <begin position="125"/>
        <end position="146"/>
    </location>
</feature>
<feature type="transmembrane region" description="Helical" evidence="5">
    <location>
        <begin position="158"/>
        <end position="177"/>
    </location>
</feature>
<dbReference type="SUPFAM" id="SSF48452">
    <property type="entry name" value="TPR-like"/>
    <property type="match status" value="1"/>
</dbReference>
<feature type="transmembrane region" description="Helical" evidence="5">
    <location>
        <begin position="100"/>
        <end position="118"/>
    </location>
</feature>
<evidence type="ECO:0000256" key="3">
    <source>
        <dbReference type="ARBA" id="ARBA00022989"/>
    </source>
</evidence>
<evidence type="ECO:0000256" key="5">
    <source>
        <dbReference type="SAM" id="Phobius"/>
    </source>
</evidence>
<dbReference type="GO" id="GO:0016020">
    <property type="term" value="C:membrane"/>
    <property type="evidence" value="ECO:0007669"/>
    <property type="project" value="UniProtKB-SubCell"/>
</dbReference>
<feature type="transmembrane region" description="Helical" evidence="5">
    <location>
        <begin position="184"/>
        <end position="202"/>
    </location>
</feature>
<keyword evidence="2 5" id="KW-0812">Transmembrane</keyword>
<feature type="transmembrane region" description="Helical" evidence="5">
    <location>
        <begin position="404"/>
        <end position="422"/>
    </location>
</feature>
<dbReference type="EMBL" id="LBUP01000006">
    <property type="protein sequence ID" value="KKQ66352.1"/>
    <property type="molecule type" value="Genomic_DNA"/>
</dbReference>
<feature type="transmembrane region" description="Helical" evidence="5">
    <location>
        <begin position="66"/>
        <end position="85"/>
    </location>
</feature>
<feature type="transmembrane region" description="Helical" evidence="5">
    <location>
        <begin position="237"/>
        <end position="258"/>
    </location>
</feature>
<dbReference type="InterPro" id="IPR011990">
    <property type="entry name" value="TPR-like_helical_dom_sf"/>
</dbReference>
<dbReference type="Pfam" id="PF04932">
    <property type="entry name" value="Wzy_C"/>
    <property type="match status" value="1"/>
</dbReference>
<dbReference type="InterPro" id="IPR007016">
    <property type="entry name" value="O-antigen_ligase-rel_domated"/>
</dbReference>